<organism evidence="3 4">
    <name type="scientific">Raccoon poxvirus</name>
    <name type="common">RCN</name>
    <dbReference type="NCBI Taxonomy" id="10256"/>
    <lineage>
        <taxon>Viruses</taxon>
        <taxon>Varidnaviria</taxon>
        <taxon>Bamfordvirae</taxon>
        <taxon>Nucleocytoviricota</taxon>
        <taxon>Pokkesviricetes</taxon>
        <taxon>Chitovirales</taxon>
        <taxon>Poxviridae</taxon>
        <taxon>Chordopoxvirinae</taxon>
        <taxon>Orthopoxvirus</taxon>
        <taxon>Orthopoxvirus raccoonpox</taxon>
    </lineage>
</organism>
<dbReference type="InterPro" id="IPR036186">
    <property type="entry name" value="Serpin_sf"/>
</dbReference>
<dbReference type="Proteomes" id="UP000101745">
    <property type="component" value="Segment"/>
</dbReference>
<feature type="domain" description="Serpin" evidence="2">
    <location>
        <begin position="1"/>
        <end position="351"/>
    </location>
</feature>
<dbReference type="Pfam" id="PF00079">
    <property type="entry name" value="Serpin"/>
    <property type="match status" value="1"/>
</dbReference>
<dbReference type="GO" id="GO:0004867">
    <property type="term" value="F:serine-type endopeptidase inhibitor activity"/>
    <property type="evidence" value="ECO:0007669"/>
    <property type="project" value="InterPro"/>
</dbReference>
<accession>A0A0G3G2T8</accession>
<dbReference type="InterPro" id="IPR042178">
    <property type="entry name" value="Serpin_sf_1"/>
</dbReference>
<keyword evidence="4" id="KW-1185">Reference proteome</keyword>
<dbReference type="SMART" id="SM00093">
    <property type="entry name" value="SERPIN"/>
    <property type="match status" value="1"/>
</dbReference>
<dbReference type="GO" id="GO:0005615">
    <property type="term" value="C:extracellular space"/>
    <property type="evidence" value="ECO:0007669"/>
    <property type="project" value="InterPro"/>
</dbReference>
<dbReference type="GeneID" id="24528228"/>
<dbReference type="SUPFAM" id="SSF56574">
    <property type="entry name" value="Serpins"/>
    <property type="match status" value="1"/>
</dbReference>
<protein>
    <submittedName>
        <fullName evidence="3">Serpin</fullName>
    </submittedName>
</protein>
<dbReference type="InterPro" id="IPR000215">
    <property type="entry name" value="Serpin_fam"/>
</dbReference>
<evidence type="ECO:0000256" key="1">
    <source>
        <dbReference type="ARBA" id="ARBA00008009"/>
    </source>
</evidence>
<dbReference type="PANTHER" id="PTHR11461:SF211">
    <property type="entry name" value="GH10112P-RELATED"/>
    <property type="match status" value="1"/>
</dbReference>
<dbReference type="PROSITE" id="PS00284">
    <property type="entry name" value="SERPIN"/>
    <property type="match status" value="1"/>
</dbReference>
<dbReference type="Gene3D" id="1.10.287.580">
    <property type="entry name" value="Helix hairpin bin"/>
    <property type="match status" value="1"/>
</dbReference>
<dbReference type="InterPro" id="IPR023796">
    <property type="entry name" value="Serpin_dom"/>
</dbReference>
<organismHost>
    <name type="scientific">Procyon lotor</name>
    <name type="common">Raccoon</name>
    <dbReference type="NCBI Taxonomy" id="9654"/>
</organismHost>
<dbReference type="Gene3D" id="3.30.497.10">
    <property type="entry name" value="Antithrombin, subunit I, domain 2"/>
    <property type="match status" value="1"/>
</dbReference>
<evidence type="ECO:0000313" key="3">
    <source>
        <dbReference type="EMBL" id="AKJ93827.1"/>
    </source>
</evidence>
<dbReference type="Gene3D" id="2.30.39.10">
    <property type="entry name" value="Alpha-1-antitrypsin, domain 1"/>
    <property type="match status" value="2"/>
</dbReference>
<dbReference type="InterPro" id="IPR042185">
    <property type="entry name" value="Serpin_sf_2"/>
</dbReference>
<dbReference type="RefSeq" id="YP_009143506.1">
    <property type="nucleotide sequence ID" value="NC_027213.1"/>
</dbReference>
<name>A0A0G3G2T8_RACVI</name>
<dbReference type="PANTHER" id="PTHR11461">
    <property type="entry name" value="SERINE PROTEASE INHIBITOR, SERPIN"/>
    <property type="match status" value="1"/>
</dbReference>
<comment type="similarity">
    <text evidence="1">Belongs to the serpin family. Poxviruses subfamily.</text>
</comment>
<gene>
    <name evidence="3" type="ORF">RCNV-Herman-194</name>
</gene>
<proteinExistence type="inferred from homology"/>
<dbReference type="OrthoDB" id="14126at10239"/>
<evidence type="ECO:0000313" key="4">
    <source>
        <dbReference type="Proteomes" id="UP000101745"/>
    </source>
</evidence>
<dbReference type="EMBL" id="KP143769">
    <property type="protein sequence ID" value="AKJ93827.1"/>
    <property type="molecule type" value="Genomic_DNA"/>
</dbReference>
<dbReference type="InterPro" id="IPR023795">
    <property type="entry name" value="Serpin_CS"/>
</dbReference>
<sequence>MDIFRELILERDNDNILISPVSILSTLSLLYHGAAGSTADQISKYIEENTIDISNYDTMEVDDTECSNLVVANKIYGSDNIVFYDTFIQKIRDDFRSVNFNDANKTRDIINEWAKTVTDGKIDPLLTNKLPINTLITTVNVVHFKAKWKYPFSKNSTYTDIFYMSNDSSTNVNMMVSTDNDLPYVHIDESFGGFSMVDIPYEGNSSMLIILPDDIKGLYNIERNLTNENFKKWCNKLSTTSIDLYMPKFKIEMLEPYNLIPILNKLGLNNIVGNYSDFSKMCKEPVTIDSFLHKSFIDVNEEYTEAAAATCICITNFSMVYSKKVYVNHPFMYMIKDNSGRILFIGRYCYPR</sequence>
<reference evidence="3 4" key="1">
    <citation type="journal article" date="2015" name="J. Gen. Virol.">
        <title>Genome sequence and comparative virulence of raccoonpox virus: the first North American poxvirus sequence.</title>
        <authorList>
            <person name="Fleischauer C."/>
            <person name="Upton C."/>
            <person name="Victoria J."/>
            <person name="Jones G.J."/>
            <person name="Roper R.L."/>
        </authorList>
    </citation>
    <scope>NUCLEOTIDE SEQUENCE [LARGE SCALE GENOMIC DNA]</scope>
    <source>
        <strain evidence="3 4">Herman</strain>
    </source>
</reference>
<evidence type="ECO:0000259" key="2">
    <source>
        <dbReference type="SMART" id="SM00093"/>
    </source>
</evidence>
<dbReference type="KEGG" id="vg:24528228"/>